<dbReference type="Proteomes" id="UP001419268">
    <property type="component" value="Unassembled WGS sequence"/>
</dbReference>
<dbReference type="AlphaFoldDB" id="A0AAP0JF61"/>
<reference evidence="2 3" key="1">
    <citation type="submission" date="2024-01" db="EMBL/GenBank/DDBJ databases">
        <title>Genome assemblies of Stephania.</title>
        <authorList>
            <person name="Yang L."/>
        </authorList>
    </citation>
    <scope>NUCLEOTIDE SEQUENCE [LARGE SCALE GENOMIC DNA]</scope>
    <source>
        <strain evidence="2">JXDWG</strain>
        <tissue evidence="2">Leaf</tissue>
    </source>
</reference>
<comment type="caution">
    <text evidence="2">The sequence shown here is derived from an EMBL/GenBank/DDBJ whole genome shotgun (WGS) entry which is preliminary data.</text>
</comment>
<protein>
    <submittedName>
        <fullName evidence="2">Uncharacterized protein</fullName>
    </submittedName>
</protein>
<evidence type="ECO:0000313" key="2">
    <source>
        <dbReference type="EMBL" id="KAK9132106.1"/>
    </source>
</evidence>
<accession>A0AAP0JF61</accession>
<name>A0AAP0JF61_9MAGN</name>
<proteinExistence type="predicted"/>
<feature type="region of interest" description="Disordered" evidence="1">
    <location>
        <begin position="52"/>
        <end position="113"/>
    </location>
</feature>
<evidence type="ECO:0000313" key="3">
    <source>
        <dbReference type="Proteomes" id="UP001419268"/>
    </source>
</evidence>
<feature type="region of interest" description="Disordered" evidence="1">
    <location>
        <begin position="1"/>
        <end position="25"/>
    </location>
</feature>
<keyword evidence="3" id="KW-1185">Reference proteome</keyword>
<sequence length="113" mass="12508">MGPRGYFPLHPGFEAAPQGTSTPRPGVYHRAITDRVFSFDEFVFMRAKLVRRREEHTRATPNQRLMRRSSTTMRRGSPKGRAFGLGSLAGKTRRYADPGASTSQGADGAALRV</sequence>
<organism evidence="2 3">
    <name type="scientific">Stephania cephalantha</name>
    <dbReference type="NCBI Taxonomy" id="152367"/>
    <lineage>
        <taxon>Eukaryota</taxon>
        <taxon>Viridiplantae</taxon>
        <taxon>Streptophyta</taxon>
        <taxon>Embryophyta</taxon>
        <taxon>Tracheophyta</taxon>
        <taxon>Spermatophyta</taxon>
        <taxon>Magnoliopsida</taxon>
        <taxon>Ranunculales</taxon>
        <taxon>Menispermaceae</taxon>
        <taxon>Menispermoideae</taxon>
        <taxon>Cissampelideae</taxon>
        <taxon>Stephania</taxon>
    </lineage>
</organism>
<gene>
    <name evidence="2" type="ORF">Scep_011634</name>
</gene>
<evidence type="ECO:0000256" key="1">
    <source>
        <dbReference type="SAM" id="MobiDB-lite"/>
    </source>
</evidence>
<dbReference type="EMBL" id="JBBNAG010000005">
    <property type="protein sequence ID" value="KAK9132106.1"/>
    <property type="molecule type" value="Genomic_DNA"/>
</dbReference>